<organism evidence="1 2">
    <name type="scientific">Methanospirillum purgamenti</name>
    <dbReference type="NCBI Taxonomy" id="2834276"/>
    <lineage>
        <taxon>Archaea</taxon>
        <taxon>Methanobacteriati</taxon>
        <taxon>Methanobacteriota</taxon>
        <taxon>Stenosarchaea group</taxon>
        <taxon>Methanomicrobia</taxon>
        <taxon>Methanomicrobiales</taxon>
        <taxon>Methanospirillaceae</taxon>
        <taxon>Methanospirillum</taxon>
    </lineage>
</organism>
<dbReference type="EMBL" id="CP075546">
    <property type="protein sequence ID" value="QVV89397.1"/>
    <property type="molecule type" value="Genomic_DNA"/>
</dbReference>
<dbReference type="GeneID" id="65095992"/>
<proteinExistence type="predicted"/>
<dbReference type="RefSeq" id="WP_214420193.1">
    <property type="nucleotide sequence ID" value="NZ_CP075546.1"/>
</dbReference>
<dbReference type="AlphaFoldDB" id="A0A8E7EHV3"/>
<dbReference type="KEGG" id="mrtj:KHC33_02370"/>
<gene>
    <name evidence="1" type="ORF">KHC33_02370</name>
</gene>
<dbReference type="Proteomes" id="UP000680656">
    <property type="component" value="Chromosome"/>
</dbReference>
<reference evidence="1 2" key="1">
    <citation type="submission" date="2021-05" db="EMBL/GenBank/DDBJ databases">
        <title>A novel Methanospirillum isolate from a pyrite-forming mixed culture.</title>
        <authorList>
            <person name="Bunk B."/>
            <person name="Sproer C."/>
            <person name="Spring S."/>
            <person name="Pester M."/>
        </authorList>
    </citation>
    <scope>NUCLEOTIDE SEQUENCE [LARGE SCALE GENOMIC DNA]</scope>
    <source>
        <strain evidence="1 2">J.3.6.1-F.2.7.3</strain>
    </source>
</reference>
<evidence type="ECO:0000313" key="2">
    <source>
        <dbReference type="Proteomes" id="UP000680656"/>
    </source>
</evidence>
<name>A0A8E7EHV3_9EURY</name>
<evidence type="ECO:0000313" key="1">
    <source>
        <dbReference type="EMBL" id="QVV89397.1"/>
    </source>
</evidence>
<protein>
    <submittedName>
        <fullName evidence="1">Uncharacterized protein</fullName>
    </submittedName>
</protein>
<sequence length="86" mass="9518">MRTTRTLPVEMGTVACLPTKREDIEKCRFCVHSVRFGIPGKEIPSPARAFCTMSRATEEVDLKKVISVVCDDAGQEGFRSIMNVIG</sequence>
<keyword evidence="2" id="KW-1185">Reference proteome</keyword>
<accession>A0A8E7EHV3</accession>